<keyword evidence="4 6" id="KW-1133">Transmembrane helix</keyword>
<reference evidence="8" key="2">
    <citation type="journal article" date="2024" name="Plant">
        <title>Genomic evolution and insights into agronomic trait innovations of Sesamum species.</title>
        <authorList>
            <person name="Miao H."/>
            <person name="Wang L."/>
            <person name="Qu L."/>
            <person name="Liu H."/>
            <person name="Sun Y."/>
            <person name="Le M."/>
            <person name="Wang Q."/>
            <person name="Wei S."/>
            <person name="Zheng Y."/>
            <person name="Lin W."/>
            <person name="Duan Y."/>
            <person name="Cao H."/>
            <person name="Xiong S."/>
            <person name="Wang X."/>
            <person name="Wei L."/>
            <person name="Li C."/>
            <person name="Ma Q."/>
            <person name="Ju M."/>
            <person name="Zhao R."/>
            <person name="Li G."/>
            <person name="Mu C."/>
            <person name="Tian Q."/>
            <person name="Mei H."/>
            <person name="Zhang T."/>
            <person name="Gao T."/>
            <person name="Zhang H."/>
        </authorList>
    </citation>
    <scope>NUCLEOTIDE SEQUENCE</scope>
    <source>
        <strain evidence="8">3651</strain>
    </source>
</reference>
<dbReference type="InterPro" id="IPR030184">
    <property type="entry name" value="WAT1-related"/>
</dbReference>
<evidence type="ECO:0000256" key="3">
    <source>
        <dbReference type="ARBA" id="ARBA00022692"/>
    </source>
</evidence>
<evidence type="ECO:0000256" key="6">
    <source>
        <dbReference type="RuleBase" id="RU363077"/>
    </source>
</evidence>
<feature type="transmembrane region" description="Helical" evidence="6">
    <location>
        <begin position="105"/>
        <end position="123"/>
    </location>
</feature>
<feature type="transmembrane region" description="Helical" evidence="6">
    <location>
        <begin position="173"/>
        <end position="194"/>
    </location>
</feature>
<comment type="similarity">
    <text evidence="2 6">Belongs to the drug/metabolite transporter (DMT) superfamily. Plant drug/metabolite exporter (P-DME) (TC 2.A.7.4) family.</text>
</comment>
<name>A0AAE1XW70_9LAMI</name>
<dbReference type="GO" id="GO:0016020">
    <property type="term" value="C:membrane"/>
    <property type="evidence" value="ECO:0007669"/>
    <property type="project" value="UniProtKB-SubCell"/>
</dbReference>
<dbReference type="SUPFAM" id="SSF103481">
    <property type="entry name" value="Multidrug resistance efflux transporter EmrE"/>
    <property type="match status" value="2"/>
</dbReference>
<dbReference type="InterPro" id="IPR037185">
    <property type="entry name" value="EmrE-like"/>
</dbReference>
<feature type="transmembrane region" description="Helical" evidence="6">
    <location>
        <begin position="72"/>
        <end position="93"/>
    </location>
</feature>
<evidence type="ECO:0000259" key="7">
    <source>
        <dbReference type="Pfam" id="PF00892"/>
    </source>
</evidence>
<feature type="transmembrane region" description="Helical" evidence="6">
    <location>
        <begin position="40"/>
        <end position="60"/>
    </location>
</feature>
<dbReference type="AlphaFoldDB" id="A0AAE1XW70"/>
<feature type="transmembrane region" description="Helical" evidence="6">
    <location>
        <begin position="240"/>
        <end position="263"/>
    </location>
</feature>
<feature type="transmembrane region" description="Helical" evidence="6">
    <location>
        <begin position="7"/>
        <end position="28"/>
    </location>
</feature>
<comment type="subcellular location">
    <subcellularLocation>
        <location evidence="1 6">Membrane</location>
        <topology evidence="1 6">Multi-pass membrane protein</topology>
    </subcellularLocation>
</comment>
<dbReference type="InterPro" id="IPR000620">
    <property type="entry name" value="EamA_dom"/>
</dbReference>
<evidence type="ECO:0000256" key="1">
    <source>
        <dbReference type="ARBA" id="ARBA00004141"/>
    </source>
</evidence>
<feature type="transmembrane region" description="Helical" evidence="6">
    <location>
        <begin position="135"/>
        <end position="153"/>
    </location>
</feature>
<sequence length="346" mass="38362">MNVVVEMWKVVGAMVAVEFGFALVNILFKKALNAGTERLIILFYRQSISTVFLIPFVYFWERSSWAKLTVRVTAQMFLCALLGLTLTQYLFLVGLGYTSATFTSAFVNMVPVVTFVLALPLGMEKVKMKSKSGKAKVFGTLTCVVGVLILSLYKGILLTNPRHKVKNHQTPKGYGRGSAFLSGGSLAWSSWFLIQSRIGQNFPYRYSSTSIMSFFSAIQFAVLCFITDRSMSKWILQGELQILSVVYSGIVASGLCYVVMSWCVKQRGPVFTSAFSPLMQIFAAVLDILVLHEEIYLGSILGSVVVILGMYVLLWGKTKDEDTCDMISKPTDGCNCQVSAQEVSRQ</sequence>
<keyword evidence="3 6" id="KW-0812">Transmembrane</keyword>
<dbReference type="Proteomes" id="UP001293254">
    <property type="component" value="Unassembled WGS sequence"/>
</dbReference>
<feature type="domain" description="EamA" evidence="7">
    <location>
        <begin position="13"/>
        <end position="151"/>
    </location>
</feature>
<proteinExistence type="inferred from homology"/>
<evidence type="ECO:0000313" key="9">
    <source>
        <dbReference type="Proteomes" id="UP001293254"/>
    </source>
</evidence>
<gene>
    <name evidence="8" type="ORF">Salat_2285400</name>
</gene>
<dbReference type="Pfam" id="PF00892">
    <property type="entry name" value="EamA"/>
    <property type="match status" value="2"/>
</dbReference>
<organism evidence="8 9">
    <name type="scientific">Sesamum alatum</name>
    <dbReference type="NCBI Taxonomy" id="300844"/>
    <lineage>
        <taxon>Eukaryota</taxon>
        <taxon>Viridiplantae</taxon>
        <taxon>Streptophyta</taxon>
        <taxon>Embryophyta</taxon>
        <taxon>Tracheophyta</taxon>
        <taxon>Spermatophyta</taxon>
        <taxon>Magnoliopsida</taxon>
        <taxon>eudicotyledons</taxon>
        <taxon>Gunneridae</taxon>
        <taxon>Pentapetalae</taxon>
        <taxon>asterids</taxon>
        <taxon>lamiids</taxon>
        <taxon>Lamiales</taxon>
        <taxon>Pedaliaceae</taxon>
        <taxon>Sesamum</taxon>
    </lineage>
</organism>
<dbReference type="PANTHER" id="PTHR31218">
    <property type="entry name" value="WAT1-RELATED PROTEIN"/>
    <property type="match status" value="1"/>
</dbReference>
<feature type="domain" description="EamA" evidence="7">
    <location>
        <begin position="177"/>
        <end position="314"/>
    </location>
</feature>
<evidence type="ECO:0000256" key="4">
    <source>
        <dbReference type="ARBA" id="ARBA00022989"/>
    </source>
</evidence>
<evidence type="ECO:0000313" key="8">
    <source>
        <dbReference type="EMBL" id="KAK4418726.1"/>
    </source>
</evidence>
<feature type="transmembrane region" description="Helical" evidence="6">
    <location>
        <begin position="206"/>
        <end position="228"/>
    </location>
</feature>
<evidence type="ECO:0000256" key="2">
    <source>
        <dbReference type="ARBA" id="ARBA00007635"/>
    </source>
</evidence>
<reference evidence="8" key="1">
    <citation type="submission" date="2020-06" db="EMBL/GenBank/DDBJ databases">
        <authorList>
            <person name="Li T."/>
            <person name="Hu X."/>
            <person name="Zhang T."/>
            <person name="Song X."/>
            <person name="Zhang H."/>
            <person name="Dai N."/>
            <person name="Sheng W."/>
            <person name="Hou X."/>
            <person name="Wei L."/>
        </authorList>
    </citation>
    <scope>NUCLEOTIDE SEQUENCE</scope>
    <source>
        <strain evidence="8">3651</strain>
        <tissue evidence="8">Leaf</tissue>
    </source>
</reference>
<evidence type="ECO:0000256" key="5">
    <source>
        <dbReference type="ARBA" id="ARBA00023136"/>
    </source>
</evidence>
<keyword evidence="9" id="KW-1185">Reference proteome</keyword>
<accession>A0AAE1XW70</accession>
<dbReference type="GO" id="GO:0022857">
    <property type="term" value="F:transmembrane transporter activity"/>
    <property type="evidence" value="ECO:0007669"/>
    <property type="project" value="InterPro"/>
</dbReference>
<keyword evidence="5 6" id="KW-0472">Membrane</keyword>
<dbReference type="EMBL" id="JACGWO010000009">
    <property type="protein sequence ID" value="KAK4418726.1"/>
    <property type="molecule type" value="Genomic_DNA"/>
</dbReference>
<protein>
    <recommendedName>
        <fullName evidence="6">WAT1-related protein</fullName>
    </recommendedName>
</protein>
<comment type="caution">
    <text evidence="8">The sequence shown here is derived from an EMBL/GenBank/DDBJ whole genome shotgun (WGS) entry which is preliminary data.</text>
</comment>
<feature type="transmembrane region" description="Helical" evidence="6">
    <location>
        <begin position="295"/>
        <end position="316"/>
    </location>
</feature>